<dbReference type="AlphaFoldDB" id="A0D1W7"/>
<name>A0D1W7_PARTE</name>
<dbReference type="STRING" id="5888.A0D1W7"/>
<dbReference type="InterPro" id="IPR002013">
    <property type="entry name" value="SAC_dom"/>
</dbReference>
<feature type="region of interest" description="Disordered" evidence="5">
    <location>
        <begin position="859"/>
        <end position="965"/>
    </location>
</feature>
<evidence type="ECO:0000313" key="8">
    <source>
        <dbReference type="Proteomes" id="UP000000600"/>
    </source>
</evidence>
<dbReference type="PANTHER" id="PTHR11200:SF275">
    <property type="entry name" value="LD06095P"/>
    <property type="match status" value="1"/>
</dbReference>
<evidence type="ECO:0000256" key="1">
    <source>
        <dbReference type="ARBA" id="ARBA00008943"/>
    </source>
</evidence>
<dbReference type="InterPro" id="IPR046985">
    <property type="entry name" value="IP5"/>
</dbReference>
<feature type="domain" description="SAC" evidence="6">
    <location>
        <begin position="125"/>
        <end position="446"/>
    </location>
</feature>
<dbReference type="PROSITE" id="PS50275">
    <property type="entry name" value="SAC"/>
    <property type="match status" value="1"/>
</dbReference>
<evidence type="ECO:0000256" key="3">
    <source>
        <dbReference type="ARBA" id="ARBA00013044"/>
    </source>
</evidence>
<dbReference type="FunFam" id="3.60.10.10:FF:000040">
    <property type="entry name" value="Inositol polyphosphate 5-phosphatase, putative"/>
    <property type="match status" value="1"/>
</dbReference>
<dbReference type="EC" id="3.1.3.36" evidence="3"/>
<dbReference type="HOGENOM" id="CLU_003016_3_0_1"/>
<dbReference type="OMA" id="HPCHELR"/>
<dbReference type="Proteomes" id="UP000000600">
    <property type="component" value="Unassembled WGS sequence"/>
</dbReference>
<dbReference type="GO" id="GO:0046856">
    <property type="term" value="P:phosphatidylinositol dephosphorylation"/>
    <property type="evidence" value="ECO:0007669"/>
    <property type="project" value="InterPro"/>
</dbReference>
<comment type="similarity">
    <text evidence="1">Belongs to the synaptojanin family.</text>
</comment>
<protein>
    <recommendedName>
        <fullName evidence="3">phosphoinositide 5-phosphatase</fullName>
        <ecNumber evidence="3">3.1.3.36</ecNumber>
    </recommendedName>
</protein>
<evidence type="ECO:0000259" key="6">
    <source>
        <dbReference type="PROSITE" id="PS50275"/>
    </source>
</evidence>
<organism evidence="7 8">
    <name type="scientific">Paramecium tetraurelia</name>
    <dbReference type="NCBI Taxonomy" id="5888"/>
    <lineage>
        <taxon>Eukaryota</taxon>
        <taxon>Sar</taxon>
        <taxon>Alveolata</taxon>
        <taxon>Ciliophora</taxon>
        <taxon>Intramacronucleata</taxon>
        <taxon>Oligohymenophorea</taxon>
        <taxon>Peniculida</taxon>
        <taxon>Parameciidae</taxon>
        <taxon>Paramecium</taxon>
    </lineage>
</organism>
<reference evidence="7 8" key="1">
    <citation type="journal article" date="2006" name="Nature">
        <title>Global trends of whole-genome duplications revealed by the ciliate Paramecium tetraurelia.</title>
        <authorList>
            <consortium name="Genoscope"/>
            <person name="Aury J.-M."/>
            <person name="Jaillon O."/>
            <person name="Duret L."/>
            <person name="Noel B."/>
            <person name="Jubin C."/>
            <person name="Porcel B.M."/>
            <person name="Segurens B."/>
            <person name="Daubin V."/>
            <person name="Anthouard V."/>
            <person name="Aiach N."/>
            <person name="Arnaiz O."/>
            <person name="Billaut A."/>
            <person name="Beisson J."/>
            <person name="Blanc I."/>
            <person name="Bouhouche K."/>
            <person name="Camara F."/>
            <person name="Duharcourt S."/>
            <person name="Guigo R."/>
            <person name="Gogendeau D."/>
            <person name="Katinka M."/>
            <person name="Keller A.-M."/>
            <person name="Kissmehl R."/>
            <person name="Klotz C."/>
            <person name="Koll F."/>
            <person name="Le Moue A."/>
            <person name="Lepere C."/>
            <person name="Malinsky S."/>
            <person name="Nowacki M."/>
            <person name="Nowak J.K."/>
            <person name="Plattner H."/>
            <person name="Poulain J."/>
            <person name="Ruiz F."/>
            <person name="Serrano V."/>
            <person name="Zagulski M."/>
            <person name="Dessen P."/>
            <person name="Betermier M."/>
            <person name="Weissenbach J."/>
            <person name="Scarpelli C."/>
            <person name="Schachter V."/>
            <person name="Sperling L."/>
            <person name="Meyer E."/>
            <person name="Cohen J."/>
            <person name="Wincker P."/>
        </authorList>
    </citation>
    <scope>NUCLEOTIDE SEQUENCE [LARGE SCALE GENOMIC DNA]</scope>
    <source>
        <strain evidence="7 8">Stock d4-2</strain>
    </source>
</reference>
<dbReference type="Gene3D" id="3.60.10.10">
    <property type="entry name" value="Endonuclease/exonuclease/phosphatase"/>
    <property type="match status" value="1"/>
</dbReference>
<dbReference type="Pfam" id="PF22669">
    <property type="entry name" value="Exo_endo_phos2"/>
    <property type="match status" value="1"/>
</dbReference>
<dbReference type="KEGG" id="ptm:GSPATT00012559001"/>
<dbReference type="InterPro" id="IPR036691">
    <property type="entry name" value="Endo/exonu/phosph_ase_sf"/>
</dbReference>
<feature type="compositionally biased region" description="Low complexity" evidence="5">
    <location>
        <begin position="891"/>
        <end position="918"/>
    </location>
</feature>
<dbReference type="OrthoDB" id="405996at2759"/>
<dbReference type="InParanoid" id="A0D1W7"/>
<dbReference type="Pfam" id="PF02383">
    <property type="entry name" value="Syja_N"/>
    <property type="match status" value="1"/>
</dbReference>
<keyword evidence="4" id="KW-0378">Hydrolase</keyword>
<evidence type="ECO:0000256" key="5">
    <source>
        <dbReference type="SAM" id="MobiDB-lite"/>
    </source>
</evidence>
<comment type="similarity">
    <text evidence="2">In the central section; belongs to the inositol 1,4,5-trisphosphate 5-phosphatase family.</text>
</comment>
<dbReference type="PANTHER" id="PTHR11200">
    <property type="entry name" value="INOSITOL 5-PHOSPHATASE"/>
    <property type="match status" value="1"/>
</dbReference>
<sequence>MTNLKLFQVTGYQNEIIVQKYPYYQIKSELPYITTYLKFHRFSQIIEESPKFQEQEGNIKGDKRCSYILGVFKTYNKSFIVIVDECTKVATIQDQIIYHIDQVSYFAIDDYNPNNNKDILESINNQKKLLQSGFYFSLYGDITLARHFQKYENSFVWNNKLLSSFRENKISSSWQLPMIQGYVEQIDSQIDKQPVTVVLISRRSRFMGGTRYYSRGVNDDGHVANFVETEQIIISGSILISFVVIRGSVPLFWNQDGVNSIKLTRSKELTQSAFSKHFNLLRRYGKIFCINLMQNSRQLEQVLTENFYYQLQKAKLDHVNYQSVDFHSLVKNGKSSGVNSYIYQYDQTLEKFQCYFEKDRQMIKKQNGVFRINCLDCLDRTNLFMSKLCLYSLERALRNLNLQLSGNNDILNSFDENNKKLLHDLIIKYKIMWANNGDMLSFIYSGSGSTVSEMAREGKRGFMGMLKDGYNNIERFYNRQFEDDAKQNTINQLLYQSTSQTHFDSWIAQQEKQFCTFSEISILLITWNVGGNTPITKDFLQNILHFQEQSNPDVIVFGLQEIVDLNPQNIVIMSNEKTLQLWNQLIQSNLSKIDSYTKIGNSDLVGLYLAIFVKTNQISRITQIDTDAIKTGLGGTLGNKGGVSVKFNFDDSLLGFTCCHLTSGNKQCQQRLSDIDEIHQKAFQNSKQKISLKNLDYSFFFGDMNFRIELSYQEVIEQIKNYQQLISEDPNSQKAKRKLAHLLNFDQLGKNKNKNQHLQNYHEGSINFLPTYKYDKNCQIYDTSTKLRIPSWCDRILVNCKEELICSQRYYQRNECLDSDHRPVSSYYVIEIKKIDKEKLESVKSLYCLSQMQNFKSPPPNFDVSTKPFPTKQFQQPQQPQQYGNYQDLSQESQNDQQRNQQQLNLTPQHQQQIQNTQDFLKNNQDKQQQYSQQHQGFEQYTFEQMLQQQKSAQQQSNQHKLDLQ</sequence>
<dbReference type="eggNOG" id="KOG0566">
    <property type="taxonomic scope" value="Eukaryota"/>
</dbReference>
<dbReference type="SMART" id="SM00128">
    <property type="entry name" value="IPPc"/>
    <property type="match status" value="1"/>
</dbReference>
<evidence type="ECO:0000256" key="4">
    <source>
        <dbReference type="ARBA" id="ARBA00022801"/>
    </source>
</evidence>
<proteinExistence type="inferred from homology"/>
<dbReference type="RefSeq" id="XP_001444431.1">
    <property type="nucleotide sequence ID" value="XM_001444394.1"/>
</dbReference>
<accession>A0D1W7</accession>
<gene>
    <name evidence="7" type="ORF">GSPATT00012559001</name>
</gene>
<dbReference type="GO" id="GO:0004439">
    <property type="term" value="F:phosphatidylinositol-4,5-bisphosphate 5-phosphatase activity"/>
    <property type="evidence" value="ECO:0000318"/>
    <property type="project" value="GO_Central"/>
</dbReference>
<dbReference type="EMBL" id="CT868252">
    <property type="protein sequence ID" value="CAK77034.1"/>
    <property type="molecule type" value="Genomic_DNA"/>
</dbReference>
<evidence type="ECO:0000256" key="2">
    <source>
        <dbReference type="ARBA" id="ARBA00009678"/>
    </source>
</evidence>
<dbReference type="InterPro" id="IPR000300">
    <property type="entry name" value="IPPc"/>
</dbReference>
<feature type="compositionally biased region" description="Low complexity" evidence="5">
    <location>
        <begin position="866"/>
        <end position="882"/>
    </location>
</feature>
<feature type="compositionally biased region" description="Low complexity" evidence="5">
    <location>
        <begin position="926"/>
        <end position="959"/>
    </location>
</feature>
<dbReference type="GeneID" id="5030216"/>
<dbReference type="SUPFAM" id="SSF56219">
    <property type="entry name" value="DNase I-like"/>
    <property type="match status" value="1"/>
</dbReference>
<keyword evidence="8" id="KW-1185">Reference proteome</keyword>
<evidence type="ECO:0000313" key="7">
    <source>
        <dbReference type="EMBL" id="CAK77034.1"/>
    </source>
</evidence>